<evidence type="ECO:0000259" key="2">
    <source>
        <dbReference type="Pfam" id="PF18557"/>
    </source>
</evidence>
<dbReference type="Proteomes" id="UP001224644">
    <property type="component" value="Unassembled WGS sequence"/>
</dbReference>
<dbReference type="Pfam" id="PF18557">
    <property type="entry name" value="NepR"/>
    <property type="match status" value="1"/>
</dbReference>
<reference evidence="4" key="1">
    <citation type="journal article" date="2019" name="Int. J. Syst. Evol. Microbiol.">
        <title>The Global Catalogue of Microorganisms (GCM) 10K type strain sequencing project: providing services to taxonomists for standard genome sequencing and annotation.</title>
        <authorList>
            <consortium name="The Broad Institute Genomics Platform"/>
            <consortium name="The Broad Institute Genome Sequencing Center for Infectious Disease"/>
            <person name="Wu L."/>
            <person name="Ma J."/>
        </authorList>
    </citation>
    <scope>NUCLEOTIDE SEQUENCE [LARGE SCALE GENOMIC DNA]</scope>
    <source>
        <strain evidence="4">CECT 7069</strain>
    </source>
</reference>
<organism evidence="3 4">
    <name type="scientific">Methylobacterium adhaesivum</name>
    <dbReference type="NCBI Taxonomy" id="333297"/>
    <lineage>
        <taxon>Bacteria</taxon>
        <taxon>Pseudomonadati</taxon>
        <taxon>Pseudomonadota</taxon>
        <taxon>Alphaproteobacteria</taxon>
        <taxon>Hyphomicrobiales</taxon>
        <taxon>Methylobacteriaceae</taxon>
        <taxon>Methylobacterium</taxon>
    </lineage>
</organism>
<comment type="caution">
    <text evidence="3">The sequence shown here is derived from an EMBL/GenBank/DDBJ whole genome shotgun (WGS) entry which is preliminary data.</text>
</comment>
<sequence length="72" mass="7920">MTDHDEGGSPPGERALRAEDDARGRGLSDHTQKRIGLHLRALYDTVVQQPVPDRFRDLIAQLEASPSDETGP</sequence>
<evidence type="ECO:0000313" key="3">
    <source>
        <dbReference type="EMBL" id="MDN3590707.1"/>
    </source>
</evidence>
<dbReference type="InterPro" id="IPR041649">
    <property type="entry name" value="NepR"/>
</dbReference>
<gene>
    <name evidence="3" type="ORF">QWZ12_08780</name>
</gene>
<feature type="region of interest" description="Disordered" evidence="1">
    <location>
        <begin position="1"/>
        <end position="29"/>
    </location>
</feature>
<accession>A0ABT8BGW8</accession>
<keyword evidence="4" id="KW-1185">Reference proteome</keyword>
<feature type="domain" description="Anti-sigma factor NepR" evidence="2">
    <location>
        <begin position="32"/>
        <end position="65"/>
    </location>
</feature>
<dbReference type="RefSeq" id="WP_238222822.1">
    <property type="nucleotide sequence ID" value="NZ_BPQD01000003.1"/>
</dbReference>
<protein>
    <submittedName>
        <fullName evidence="3">NepR family anti-sigma factor</fullName>
    </submittedName>
</protein>
<evidence type="ECO:0000313" key="4">
    <source>
        <dbReference type="Proteomes" id="UP001224644"/>
    </source>
</evidence>
<name>A0ABT8BGW8_9HYPH</name>
<feature type="compositionally biased region" description="Basic and acidic residues" evidence="1">
    <location>
        <begin position="14"/>
        <end position="29"/>
    </location>
</feature>
<dbReference type="EMBL" id="JAUFPX010000006">
    <property type="protein sequence ID" value="MDN3590707.1"/>
    <property type="molecule type" value="Genomic_DNA"/>
</dbReference>
<evidence type="ECO:0000256" key="1">
    <source>
        <dbReference type="SAM" id="MobiDB-lite"/>
    </source>
</evidence>
<proteinExistence type="predicted"/>